<evidence type="ECO:0000256" key="1">
    <source>
        <dbReference type="SAM" id="Phobius"/>
    </source>
</evidence>
<protein>
    <submittedName>
        <fullName evidence="2">Uncharacterized protein</fullName>
    </submittedName>
</protein>
<gene>
    <name evidence="2" type="ORF">LMTR13_07115</name>
</gene>
<keyword evidence="1" id="KW-1133">Transmembrane helix</keyword>
<reference evidence="2 3" key="1">
    <citation type="submission" date="2016-07" db="EMBL/GenBank/DDBJ databases">
        <title>Complete genome sequence of Bradyrhizobium icense LMTR 13T, a potential inoculant strain isolated from lima bean (Phaseolus lunatus) in Peru.</title>
        <authorList>
            <person name="Ormeno-Orrillo E."/>
            <person name="Duran D."/>
            <person name="Rogel M.A."/>
            <person name="Rey L."/>
            <person name="Imperial J."/>
            <person name="Ruiz-Argueso T."/>
            <person name="Martinez-Romero E."/>
        </authorList>
    </citation>
    <scope>NUCLEOTIDE SEQUENCE [LARGE SCALE GENOMIC DNA]</scope>
    <source>
        <strain evidence="2 3">LMTR 13</strain>
    </source>
</reference>
<feature type="transmembrane region" description="Helical" evidence="1">
    <location>
        <begin position="6"/>
        <end position="25"/>
    </location>
</feature>
<dbReference type="STRING" id="1274631.LMTR13_07115"/>
<dbReference type="AlphaFoldDB" id="A0A1B1UBD9"/>
<feature type="transmembrane region" description="Helical" evidence="1">
    <location>
        <begin position="71"/>
        <end position="92"/>
    </location>
</feature>
<evidence type="ECO:0000313" key="2">
    <source>
        <dbReference type="EMBL" id="ANV99985.1"/>
    </source>
</evidence>
<dbReference type="KEGG" id="bic:LMTR13_07115"/>
<sequence length="95" mass="10740">MKSIITILGGASTVLSFMVGLIAAYNMHTFIEEWTEDHAKSEGFMRRTRLSTTAIFSTSLSDRCSRRRRKVLIWTSAFFVIVGVQALIILLLRSL</sequence>
<evidence type="ECO:0000313" key="3">
    <source>
        <dbReference type="Proteomes" id="UP000092839"/>
    </source>
</evidence>
<dbReference type="Proteomes" id="UP000092839">
    <property type="component" value="Chromosome"/>
</dbReference>
<keyword evidence="1" id="KW-0472">Membrane</keyword>
<dbReference type="EMBL" id="CP016428">
    <property type="protein sequence ID" value="ANV99985.1"/>
    <property type="molecule type" value="Genomic_DNA"/>
</dbReference>
<organism evidence="2 3">
    <name type="scientific">Bradyrhizobium icense</name>
    <dbReference type="NCBI Taxonomy" id="1274631"/>
    <lineage>
        <taxon>Bacteria</taxon>
        <taxon>Pseudomonadati</taxon>
        <taxon>Pseudomonadota</taxon>
        <taxon>Alphaproteobacteria</taxon>
        <taxon>Hyphomicrobiales</taxon>
        <taxon>Nitrobacteraceae</taxon>
        <taxon>Bradyrhizobium</taxon>
    </lineage>
</organism>
<keyword evidence="1" id="KW-0812">Transmembrane</keyword>
<name>A0A1B1UBD9_9BRAD</name>
<proteinExistence type="predicted"/>
<keyword evidence="3" id="KW-1185">Reference proteome</keyword>
<accession>A0A1B1UBD9</accession>